<dbReference type="InterPro" id="IPR020846">
    <property type="entry name" value="MFS_dom"/>
</dbReference>
<feature type="transmembrane region" description="Helical" evidence="7">
    <location>
        <begin position="355"/>
        <end position="378"/>
    </location>
</feature>
<dbReference type="InterPro" id="IPR011701">
    <property type="entry name" value="MFS"/>
</dbReference>
<feature type="transmembrane region" description="Helical" evidence="7">
    <location>
        <begin position="390"/>
        <end position="414"/>
    </location>
</feature>
<feature type="transmembrane region" description="Helical" evidence="7">
    <location>
        <begin position="434"/>
        <end position="455"/>
    </location>
</feature>
<keyword evidence="5 7" id="KW-1133">Transmembrane helix</keyword>
<feature type="transmembrane region" description="Helical" evidence="7">
    <location>
        <begin position="165"/>
        <end position="187"/>
    </location>
</feature>
<dbReference type="Pfam" id="PF07690">
    <property type="entry name" value="MFS_1"/>
    <property type="match status" value="1"/>
</dbReference>
<evidence type="ECO:0000256" key="7">
    <source>
        <dbReference type="SAM" id="Phobius"/>
    </source>
</evidence>
<accession>A0ABS1UK37</accession>
<evidence type="ECO:0000313" key="10">
    <source>
        <dbReference type="Proteomes" id="UP000661193"/>
    </source>
</evidence>
<dbReference type="SUPFAM" id="SSF103473">
    <property type="entry name" value="MFS general substrate transporter"/>
    <property type="match status" value="1"/>
</dbReference>
<feature type="transmembrane region" description="Helical" evidence="7">
    <location>
        <begin position="106"/>
        <end position="128"/>
    </location>
</feature>
<feature type="transmembrane region" description="Helical" evidence="7">
    <location>
        <begin position="199"/>
        <end position="217"/>
    </location>
</feature>
<feature type="transmembrane region" description="Helical" evidence="7">
    <location>
        <begin position="140"/>
        <end position="159"/>
    </location>
</feature>
<dbReference type="Proteomes" id="UP000661193">
    <property type="component" value="Unassembled WGS sequence"/>
</dbReference>
<feature type="transmembrane region" description="Helical" evidence="7">
    <location>
        <begin position="329"/>
        <end position="349"/>
    </location>
</feature>
<dbReference type="RefSeq" id="WP_203221530.1">
    <property type="nucleotide sequence ID" value="NZ_JAETXL010000004.1"/>
</dbReference>
<dbReference type="PANTHER" id="PTHR42718">
    <property type="entry name" value="MAJOR FACILITATOR SUPERFAMILY MULTIDRUG TRANSPORTER MFSC"/>
    <property type="match status" value="1"/>
</dbReference>
<keyword evidence="3" id="KW-1003">Cell membrane</keyword>
<feature type="transmembrane region" description="Helical" evidence="7">
    <location>
        <begin position="229"/>
        <end position="246"/>
    </location>
</feature>
<sequence length="478" mass="47700">MNVAGGNRAALVLALVCSVQFVDVLGVTVLVVALPTVRRDLGVDPATLSWIAGAYPLFFGGLLIVGGRVVDTFGRRRVFLAGTLVVTAASVVCALAQHGVTLLVGRAVQGIGAAVAVPAALAVLLAAFPAGPRRTRALGVWTLCGALGGAGGFVLSGLVTQAVGWRWLFVALVPVGVAVVILARRVIEAGRGTTARPDVLGAILVTGAAVMLILGFTRAGEYGFGNWSAWLPLLLSAVCTAAFLAVQRSVADPLVPPWVWTVPSLVLGALVALVLTFTTSGASVVGTLFLQQVLDLSAAVSGAVFLVFSAAVAAGSAGASGVVRRMRRVPAMVAGLVVVAGAMSVSAIAVDRRSLVLFVVSLFVSGAGLGVASVASTAHGTSTTADDNAGLFGGILNAAAQIGTAVGIAVLLAGVSIGAGPAPGTPDANARGHLVAYLAAGLFALLTAALVALLARRWSDGPAVRPASPARPEHAPAP</sequence>
<evidence type="ECO:0000313" key="9">
    <source>
        <dbReference type="EMBL" id="MBL6276708.1"/>
    </source>
</evidence>
<comment type="caution">
    <text evidence="9">The sequence shown here is derived from an EMBL/GenBank/DDBJ whole genome shotgun (WGS) entry which is preliminary data.</text>
</comment>
<evidence type="ECO:0000259" key="8">
    <source>
        <dbReference type="PROSITE" id="PS50850"/>
    </source>
</evidence>
<dbReference type="CDD" id="cd17321">
    <property type="entry name" value="MFS_MMR_MDR_like"/>
    <property type="match status" value="1"/>
</dbReference>
<dbReference type="Gene3D" id="1.20.1250.20">
    <property type="entry name" value="MFS general substrate transporter like domains"/>
    <property type="match status" value="1"/>
</dbReference>
<keyword evidence="10" id="KW-1185">Reference proteome</keyword>
<proteinExistence type="predicted"/>
<feature type="transmembrane region" description="Helical" evidence="7">
    <location>
        <begin position="298"/>
        <end position="317"/>
    </location>
</feature>
<evidence type="ECO:0000256" key="3">
    <source>
        <dbReference type="ARBA" id="ARBA00022475"/>
    </source>
</evidence>
<reference evidence="9 10" key="1">
    <citation type="submission" date="2021-01" db="EMBL/GenBank/DDBJ databases">
        <title>Genome sequencing of Micromonospora fiedleri MG-37.</title>
        <authorList>
            <person name="Moreland P.E.J."/>
            <person name="Stach J.E.M."/>
        </authorList>
    </citation>
    <scope>NUCLEOTIDE SEQUENCE [LARGE SCALE GENOMIC DNA]</scope>
    <source>
        <strain evidence="9 10">MG-37</strain>
    </source>
</reference>
<evidence type="ECO:0000256" key="6">
    <source>
        <dbReference type="ARBA" id="ARBA00023136"/>
    </source>
</evidence>
<dbReference type="EMBL" id="JAETXL010000004">
    <property type="protein sequence ID" value="MBL6276708.1"/>
    <property type="molecule type" value="Genomic_DNA"/>
</dbReference>
<dbReference type="PANTHER" id="PTHR42718:SF46">
    <property type="entry name" value="BLR6921 PROTEIN"/>
    <property type="match status" value="1"/>
</dbReference>
<gene>
    <name evidence="9" type="ORF">JMF97_11095</name>
</gene>
<name>A0ABS1UK37_9ACTN</name>
<keyword evidence="6 7" id="KW-0472">Membrane</keyword>
<dbReference type="PROSITE" id="PS50850">
    <property type="entry name" value="MFS"/>
    <property type="match status" value="1"/>
</dbReference>
<feature type="transmembrane region" description="Helical" evidence="7">
    <location>
        <begin position="258"/>
        <end position="278"/>
    </location>
</feature>
<comment type="subcellular location">
    <subcellularLocation>
        <location evidence="1">Cell membrane</location>
        <topology evidence="1">Multi-pass membrane protein</topology>
    </subcellularLocation>
</comment>
<evidence type="ECO:0000256" key="4">
    <source>
        <dbReference type="ARBA" id="ARBA00022692"/>
    </source>
</evidence>
<evidence type="ECO:0000256" key="1">
    <source>
        <dbReference type="ARBA" id="ARBA00004651"/>
    </source>
</evidence>
<protein>
    <submittedName>
        <fullName evidence="9">MFS transporter</fullName>
    </submittedName>
</protein>
<organism evidence="9 10">
    <name type="scientific">Micromonospora fiedleri</name>
    <dbReference type="NCBI Taxonomy" id="1157498"/>
    <lineage>
        <taxon>Bacteria</taxon>
        <taxon>Bacillati</taxon>
        <taxon>Actinomycetota</taxon>
        <taxon>Actinomycetes</taxon>
        <taxon>Micromonosporales</taxon>
        <taxon>Micromonosporaceae</taxon>
        <taxon>Micromonospora</taxon>
    </lineage>
</organism>
<feature type="transmembrane region" description="Helical" evidence="7">
    <location>
        <begin position="78"/>
        <end position="100"/>
    </location>
</feature>
<keyword evidence="2" id="KW-0813">Transport</keyword>
<keyword evidence="4 7" id="KW-0812">Transmembrane</keyword>
<evidence type="ECO:0000256" key="5">
    <source>
        <dbReference type="ARBA" id="ARBA00022989"/>
    </source>
</evidence>
<evidence type="ECO:0000256" key="2">
    <source>
        <dbReference type="ARBA" id="ARBA00022448"/>
    </source>
</evidence>
<dbReference type="Gene3D" id="1.20.1720.10">
    <property type="entry name" value="Multidrug resistance protein D"/>
    <property type="match status" value="1"/>
</dbReference>
<feature type="transmembrane region" description="Helical" evidence="7">
    <location>
        <begin position="46"/>
        <end position="66"/>
    </location>
</feature>
<dbReference type="InterPro" id="IPR036259">
    <property type="entry name" value="MFS_trans_sf"/>
</dbReference>
<feature type="transmembrane region" description="Helical" evidence="7">
    <location>
        <begin position="12"/>
        <end position="34"/>
    </location>
</feature>
<feature type="domain" description="Major facilitator superfamily (MFS) profile" evidence="8">
    <location>
        <begin position="12"/>
        <end position="459"/>
    </location>
</feature>